<comment type="similarity">
    <text evidence="1 7">Belongs to the nitroreductase family.</text>
</comment>
<gene>
    <name evidence="10" type="ordered locus">Marme_0960</name>
</gene>
<dbReference type="CDD" id="cd02135">
    <property type="entry name" value="YdjA-like"/>
    <property type="match status" value="1"/>
</dbReference>
<dbReference type="InterPro" id="IPR000415">
    <property type="entry name" value="Nitroreductase-like"/>
</dbReference>
<evidence type="ECO:0000313" key="10">
    <source>
        <dbReference type="EMBL" id="ADZ90235.1"/>
    </source>
</evidence>
<dbReference type="EMBL" id="CP002583">
    <property type="protein sequence ID" value="ADZ90235.1"/>
    <property type="molecule type" value="Genomic_DNA"/>
</dbReference>
<evidence type="ECO:0000256" key="7">
    <source>
        <dbReference type="PIRNR" id="PIRNR000232"/>
    </source>
</evidence>
<dbReference type="InterPro" id="IPR026021">
    <property type="entry name" value="YdjA-like"/>
</dbReference>
<evidence type="ECO:0000256" key="6">
    <source>
        <dbReference type="ARBA" id="ARBA00023027"/>
    </source>
</evidence>
<dbReference type="InterPro" id="IPR029479">
    <property type="entry name" value="Nitroreductase"/>
</dbReference>
<dbReference type="Gene3D" id="3.40.109.10">
    <property type="entry name" value="NADH Oxidase"/>
    <property type="match status" value="1"/>
</dbReference>
<dbReference type="STRING" id="717774.Marme_0960"/>
<comment type="cofactor">
    <cofactor evidence="8">
        <name>FMN</name>
        <dbReference type="ChEBI" id="CHEBI:58210"/>
    </cofactor>
    <text evidence="8">Binds 1 FMN per subunit.</text>
</comment>
<dbReference type="KEGG" id="mme:Marme_0960"/>
<dbReference type="eggNOG" id="COG0778">
    <property type="taxonomic scope" value="Bacteria"/>
</dbReference>
<keyword evidence="4 7" id="KW-0521">NADP</keyword>
<dbReference type="HOGENOM" id="CLU_070764_5_0_6"/>
<dbReference type="PATRIC" id="fig|717774.3.peg.1002"/>
<evidence type="ECO:0000256" key="8">
    <source>
        <dbReference type="PIRSR" id="PIRSR000232-1"/>
    </source>
</evidence>
<feature type="binding site" description="in other chain" evidence="8">
    <location>
        <begin position="127"/>
        <end position="129"/>
    </location>
    <ligand>
        <name>FMN</name>
        <dbReference type="ChEBI" id="CHEBI:58210"/>
        <note>ligand shared between dimeric partners</note>
    </ligand>
</feature>
<evidence type="ECO:0000259" key="9">
    <source>
        <dbReference type="Pfam" id="PF00881"/>
    </source>
</evidence>
<evidence type="ECO:0000256" key="1">
    <source>
        <dbReference type="ARBA" id="ARBA00007118"/>
    </source>
</evidence>
<keyword evidence="11" id="KW-1185">Reference proteome</keyword>
<evidence type="ECO:0000256" key="3">
    <source>
        <dbReference type="ARBA" id="ARBA00022643"/>
    </source>
</evidence>
<sequence length="186" mass="20633">MLMSRRSYARGNLIDPAPNQAQLATVLQAAMTVPDHGNIKPWRFIVVQGQGIQDLSLLVQDKYAGSMSEQHLNAFVREIASTPMMIFVCSNLVLEHHVPVLDQQMAGAAACEHILLAAHALGFAGIWHSLEADDGLHRLLNLKTEDSVLGVLSIGTPKRTSRAKRKSFTEFTQTWDRKHGLQEWSP</sequence>
<organism evidence="10 11">
    <name type="scientific">Marinomonas mediterranea (strain ATCC 700492 / JCM 21426 / NBRC 103028 / MMB-1)</name>
    <dbReference type="NCBI Taxonomy" id="717774"/>
    <lineage>
        <taxon>Bacteria</taxon>
        <taxon>Pseudomonadati</taxon>
        <taxon>Pseudomonadota</taxon>
        <taxon>Gammaproteobacteria</taxon>
        <taxon>Oceanospirillales</taxon>
        <taxon>Oceanospirillaceae</taxon>
        <taxon>Marinomonas</taxon>
    </lineage>
</organism>
<protein>
    <recommendedName>
        <fullName evidence="7">Putative NAD(P)H nitroreductase</fullName>
        <ecNumber evidence="7">1.-.-.-</ecNumber>
    </recommendedName>
</protein>
<dbReference type="Pfam" id="PF00881">
    <property type="entry name" value="Nitroreductase"/>
    <property type="match status" value="1"/>
</dbReference>
<feature type="binding site" description="in other chain" evidence="8">
    <location>
        <begin position="5"/>
        <end position="7"/>
    </location>
    <ligand>
        <name>FMN</name>
        <dbReference type="ChEBI" id="CHEBI:58210"/>
        <note>ligand shared between dimeric partners</note>
    </ligand>
</feature>
<evidence type="ECO:0000256" key="5">
    <source>
        <dbReference type="ARBA" id="ARBA00023002"/>
    </source>
</evidence>
<dbReference type="EC" id="1.-.-.-" evidence="7"/>
<name>F2K4D6_MARM1</name>
<evidence type="ECO:0000256" key="4">
    <source>
        <dbReference type="ARBA" id="ARBA00022857"/>
    </source>
</evidence>
<dbReference type="AlphaFoldDB" id="F2K4D6"/>
<dbReference type="GO" id="GO:0016491">
    <property type="term" value="F:oxidoreductase activity"/>
    <property type="evidence" value="ECO:0007669"/>
    <property type="project" value="UniProtKB-UniRule"/>
</dbReference>
<keyword evidence="2 7" id="KW-0285">Flavoprotein</keyword>
<evidence type="ECO:0000256" key="2">
    <source>
        <dbReference type="ARBA" id="ARBA00022630"/>
    </source>
</evidence>
<dbReference type="PIRSF" id="PIRSF000232">
    <property type="entry name" value="YdjA"/>
    <property type="match status" value="1"/>
</dbReference>
<dbReference type="Proteomes" id="UP000001062">
    <property type="component" value="Chromosome"/>
</dbReference>
<accession>F2K4D6</accession>
<reference evidence="10 11" key="1">
    <citation type="journal article" date="2012" name="Stand. Genomic Sci.">
        <title>Complete genome sequence of the melanogenic marine bacterium Marinomonas mediterranea type strain (MMB-1(T)).</title>
        <authorList>
            <person name="Lucas-Elio P."/>
            <person name="Goodwin L."/>
            <person name="Woyke T."/>
            <person name="Pitluck S."/>
            <person name="Nolan M."/>
            <person name="Kyrpides N.C."/>
            <person name="Detter J.C."/>
            <person name="Copeland A."/>
            <person name="Teshima H."/>
            <person name="Bruce D."/>
            <person name="Detter C."/>
            <person name="Tapia R."/>
            <person name="Han S."/>
            <person name="Land M.L."/>
            <person name="Ivanova N."/>
            <person name="Mikhailova N."/>
            <person name="Johnston A.W."/>
            <person name="Sanchez-Amat A."/>
        </authorList>
    </citation>
    <scope>NUCLEOTIDE SEQUENCE [LARGE SCALE GENOMIC DNA]</scope>
    <source>
        <strain evidence="11">ATCC 700492 / JCM 21426 / NBRC 103028 / MMB-1</strain>
    </source>
</reference>
<evidence type="ECO:0000313" key="11">
    <source>
        <dbReference type="Proteomes" id="UP000001062"/>
    </source>
</evidence>
<feature type="binding site" evidence="8">
    <location>
        <position position="36"/>
    </location>
    <ligand>
        <name>FMN</name>
        <dbReference type="ChEBI" id="CHEBI:58210"/>
        <note>ligand shared between dimeric partners</note>
    </ligand>
</feature>
<keyword evidence="6 7" id="KW-0520">NAD</keyword>
<proteinExistence type="inferred from homology"/>
<feature type="domain" description="Nitroreductase" evidence="9">
    <location>
        <begin position="3"/>
        <end position="155"/>
    </location>
</feature>
<keyword evidence="5 7" id="KW-0560">Oxidoreductase</keyword>
<dbReference type="PANTHER" id="PTHR43821">
    <property type="entry name" value="NAD(P)H NITROREDUCTASE YDJA-RELATED"/>
    <property type="match status" value="1"/>
</dbReference>
<dbReference type="SUPFAM" id="SSF55469">
    <property type="entry name" value="FMN-dependent nitroreductase-like"/>
    <property type="match status" value="1"/>
</dbReference>
<dbReference type="PANTHER" id="PTHR43821:SF1">
    <property type="entry name" value="NAD(P)H NITROREDUCTASE YDJA-RELATED"/>
    <property type="match status" value="1"/>
</dbReference>
<dbReference type="InterPro" id="IPR052530">
    <property type="entry name" value="NAD(P)H_nitroreductase"/>
</dbReference>
<keyword evidence="3 7" id="KW-0288">FMN</keyword>